<dbReference type="GO" id="GO:0030313">
    <property type="term" value="C:cell envelope"/>
    <property type="evidence" value="ECO:0007669"/>
    <property type="project" value="UniProtKB-SubCell"/>
</dbReference>
<evidence type="ECO:0000256" key="1">
    <source>
        <dbReference type="ARBA" id="ARBA00004196"/>
    </source>
</evidence>
<feature type="domain" description="Periplasmic binding protein" evidence="5">
    <location>
        <begin position="34"/>
        <end position="286"/>
    </location>
</feature>
<keyword evidence="3" id="KW-0732">Signal</keyword>
<evidence type="ECO:0000256" key="3">
    <source>
        <dbReference type="ARBA" id="ARBA00022729"/>
    </source>
</evidence>
<dbReference type="SUPFAM" id="SSF53822">
    <property type="entry name" value="Periplasmic binding protein-like I"/>
    <property type="match status" value="1"/>
</dbReference>
<protein>
    <submittedName>
        <fullName evidence="6">Sugar ABC transporter substrate-binding protein</fullName>
    </submittedName>
</protein>
<gene>
    <name evidence="6" type="ORF">HFZ78_23220</name>
</gene>
<dbReference type="PANTHER" id="PTHR46847">
    <property type="entry name" value="D-ALLOSE-BINDING PERIPLASMIC PROTEIN-RELATED"/>
    <property type="match status" value="1"/>
</dbReference>
<dbReference type="CDD" id="cd01536">
    <property type="entry name" value="PBP1_ABC_sugar_binding-like"/>
    <property type="match status" value="1"/>
</dbReference>
<evidence type="ECO:0000313" key="6">
    <source>
        <dbReference type="EMBL" id="QIZ09253.1"/>
    </source>
</evidence>
<comment type="subcellular location">
    <subcellularLocation>
        <location evidence="1">Cell envelope</location>
    </subcellularLocation>
</comment>
<proteinExistence type="inferred from homology"/>
<evidence type="ECO:0000256" key="2">
    <source>
        <dbReference type="ARBA" id="ARBA00007639"/>
    </source>
</evidence>
<dbReference type="Pfam" id="PF13407">
    <property type="entry name" value="Peripla_BP_4"/>
    <property type="match status" value="1"/>
</dbReference>
<evidence type="ECO:0000259" key="5">
    <source>
        <dbReference type="Pfam" id="PF13407"/>
    </source>
</evidence>
<keyword evidence="4" id="KW-0472">Membrane</keyword>
<reference evidence="6 7" key="1">
    <citation type="submission" date="2020-04" db="EMBL/GenBank/DDBJ databases">
        <title>Genome-Wide Identification of 5-Methylcytosine Sites in Bacterial Genomes By High-Throughput Sequencing of MspJI Restriction Fragments.</title>
        <authorList>
            <person name="Wu V."/>
        </authorList>
    </citation>
    <scope>NUCLEOTIDE SEQUENCE [LARGE SCALE GENOMIC DNA]</scope>
    <source>
        <strain evidence="6 7">S2</strain>
    </source>
</reference>
<name>A0A6H1P6T5_PRIMG</name>
<feature type="transmembrane region" description="Helical" evidence="4">
    <location>
        <begin position="7"/>
        <end position="28"/>
    </location>
</feature>
<comment type="similarity">
    <text evidence="2">Belongs to the bacterial solute-binding protein 2 family.</text>
</comment>
<keyword evidence="4" id="KW-1133">Transmembrane helix</keyword>
<dbReference type="Gene3D" id="3.40.50.2300">
    <property type="match status" value="2"/>
</dbReference>
<accession>A0A6H1P6T5</accession>
<dbReference type="InterPro" id="IPR028082">
    <property type="entry name" value="Peripla_BP_I"/>
</dbReference>
<keyword evidence="4" id="KW-0812">Transmembrane</keyword>
<dbReference type="InterPro" id="IPR025997">
    <property type="entry name" value="SBP_2_dom"/>
</dbReference>
<dbReference type="GO" id="GO:0030246">
    <property type="term" value="F:carbohydrate binding"/>
    <property type="evidence" value="ECO:0007669"/>
    <property type="project" value="UniProtKB-ARBA"/>
</dbReference>
<dbReference type="AlphaFoldDB" id="A0A6H1P6T5"/>
<reference evidence="6 7" key="2">
    <citation type="submission" date="2020-04" db="EMBL/GenBank/DDBJ databases">
        <authorList>
            <person name="Fomenkov A."/>
            <person name="Anton B.P."/>
            <person name="Roberts R.J."/>
        </authorList>
    </citation>
    <scope>NUCLEOTIDE SEQUENCE [LARGE SCALE GENOMIC DNA]</scope>
    <source>
        <strain evidence="6 7">S2</strain>
    </source>
</reference>
<dbReference type="PANTHER" id="PTHR46847:SF1">
    <property type="entry name" value="D-ALLOSE-BINDING PERIPLASMIC PROTEIN-RELATED"/>
    <property type="match status" value="1"/>
</dbReference>
<evidence type="ECO:0000256" key="4">
    <source>
        <dbReference type="SAM" id="Phobius"/>
    </source>
</evidence>
<sequence>MLKNRKLVYFVGAVISVIIISFISNSFVDERPKVVIVLKSLDIQYWKIIKAGAEKGFRDFGIDGKVIAPRNESAEEQRRLLEKTYQENPDVLIVAPTDSTVLPLLEKFTDIKKTPVLLVDNDFPLANKTSYIGTDNVDLGKKAGSLLASQLQPGNKVAIIGGDFSISVFRERMNGAKMALKDAGIILAAEKVGISDDPKTVKKVMTKILRDHPDIKGVFATNDISALLVIKVLEEQGVTIPVIGADGIPDMLKLIKDGTISSTVAQNPYDMGYLSVETALKVTKGENVEKVVDTGVDIIIKENAKQRLDFLNKLFKMNTR</sequence>
<dbReference type="EMBL" id="CP051128">
    <property type="protein sequence ID" value="QIZ09253.1"/>
    <property type="molecule type" value="Genomic_DNA"/>
</dbReference>
<organism evidence="6 7">
    <name type="scientific">Priestia megaterium</name>
    <name type="common">Bacillus megaterium</name>
    <dbReference type="NCBI Taxonomy" id="1404"/>
    <lineage>
        <taxon>Bacteria</taxon>
        <taxon>Bacillati</taxon>
        <taxon>Bacillota</taxon>
        <taxon>Bacilli</taxon>
        <taxon>Bacillales</taxon>
        <taxon>Bacillaceae</taxon>
        <taxon>Priestia</taxon>
    </lineage>
</organism>
<evidence type="ECO:0000313" key="7">
    <source>
        <dbReference type="Proteomes" id="UP000501868"/>
    </source>
</evidence>
<dbReference type="Proteomes" id="UP000501868">
    <property type="component" value="Chromosome"/>
</dbReference>